<reference evidence="2" key="1">
    <citation type="submission" date="2019-10" db="EMBL/GenBank/DDBJ databases">
        <title>Streptomyces sp. nov., a novel actinobacterium isolated from alkaline environment.</title>
        <authorList>
            <person name="Golinska P."/>
        </authorList>
    </citation>
    <scope>NUCLEOTIDE SEQUENCE [LARGE SCALE GENOMIC DNA]</scope>
    <source>
        <strain evidence="2">DSM 42118</strain>
    </source>
</reference>
<name>A0A7W3TIJ1_9ACTN</name>
<accession>A0A7W3TIJ1</accession>
<dbReference type="AlphaFoldDB" id="A0A7W3TIJ1"/>
<dbReference type="Proteomes" id="UP000538929">
    <property type="component" value="Unassembled WGS sequence"/>
</dbReference>
<feature type="non-terminal residue" evidence="1">
    <location>
        <position position="115"/>
    </location>
</feature>
<comment type="caution">
    <text evidence="1">The sequence shown here is derived from an EMBL/GenBank/DDBJ whole genome shotgun (WGS) entry which is preliminary data.</text>
</comment>
<protein>
    <submittedName>
        <fullName evidence="1">Protein phosphatase</fullName>
    </submittedName>
</protein>
<organism evidence="1 2">
    <name type="scientific">Streptomyces alkaliphilus</name>
    <dbReference type="NCBI Taxonomy" id="1472722"/>
    <lineage>
        <taxon>Bacteria</taxon>
        <taxon>Bacillati</taxon>
        <taxon>Actinomycetota</taxon>
        <taxon>Actinomycetes</taxon>
        <taxon>Kitasatosporales</taxon>
        <taxon>Streptomycetaceae</taxon>
        <taxon>Streptomyces</taxon>
    </lineage>
</organism>
<evidence type="ECO:0000313" key="1">
    <source>
        <dbReference type="EMBL" id="MBB0247458.1"/>
    </source>
</evidence>
<evidence type="ECO:0000313" key="2">
    <source>
        <dbReference type="Proteomes" id="UP000538929"/>
    </source>
</evidence>
<dbReference type="Gene3D" id="3.30.565.10">
    <property type="entry name" value="Histidine kinase-like ATPase, C-terminal domain"/>
    <property type="match status" value="1"/>
</dbReference>
<keyword evidence="2" id="KW-1185">Reference proteome</keyword>
<dbReference type="InterPro" id="IPR036890">
    <property type="entry name" value="HATPase_C_sf"/>
</dbReference>
<dbReference type="EMBL" id="VKHT01001780">
    <property type="protein sequence ID" value="MBB0247458.1"/>
    <property type="molecule type" value="Genomic_DNA"/>
</dbReference>
<gene>
    <name evidence="1" type="ORF">FNQ90_25875</name>
</gene>
<sequence length="115" mass="11869">MEGLADRLCESGGDPVDDIALLVLHRERDVAALPSRTACAVVPVGDPAALSRSRHSAREVALAAGAGTECADAVETVTGELVANALLHSPGAALLSVRVIGPGTPRRRLRIEVED</sequence>
<proteinExistence type="predicted"/>